<sequence>MNIATRLAIFHFKQTPNIKERAGYLIGKHVDFHAIRRANNGAQTVIFRSNIYILNQLIEWFWRYTTILIRAFVCFRKTIFFFQIFNTDTLFQPEWADDFLCLDLVRAGLFPLCHRIFVRLEYQAVRFVLVPEAFQR</sequence>
<accession>A0A2S0PCZ1</accession>
<evidence type="ECO:0000313" key="1">
    <source>
        <dbReference type="EMBL" id="AVY95258.1"/>
    </source>
</evidence>
<dbReference type="KEGG" id="maer:DAI18_15340"/>
<gene>
    <name evidence="1" type="ORF">DAI18_15340</name>
</gene>
<reference evidence="1 2" key="1">
    <citation type="submission" date="2018-04" db="EMBL/GenBank/DDBJ databases">
        <title>Denitrifier Microvirgula.</title>
        <authorList>
            <person name="Anderson E."/>
            <person name="Jang J."/>
            <person name="Ishii S."/>
        </authorList>
    </citation>
    <scope>NUCLEOTIDE SEQUENCE [LARGE SCALE GENOMIC DNA]</scope>
    <source>
        <strain evidence="1 2">BE2.4</strain>
    </source>
</reference>
<keyword evidence="2" id="KW-1185">Reference proteome</keyword>
<dbReference type="Proteomes" id="UP000244173">
    <property type="component" value="Chromosome"/>
</dbReference>
<organism evidence="1 2">
    <name type="scientific">Microvirgula aerodenitrificans</name>
    <dbReference type="NCBI Taxonomy" id="57480"/>
    <lineage>
        <taxon>Bacteria</taxon>
        <taxon>Pseudomonadati</taxon>
        <taxon>Pseudomonadota</taxon>
        <taxon>Betaproteobacteria</taxon>
        <taxon>Neisseriales</taxon>
        <taxon>Aquaspirillaceae</taxon>
        <taxon>Microvirgula</taxon>
    </lineage>
</organism>
<evidence type="ECO:0000313" key="2">
    <source>
        <dbReference type="Proteomes" id="UP000244173"/>
    </source>
</evidence>
<protein>
    <submittedName>
        <fullName evidence="1">Uncharacterized protein</fullName>
    </submittedName>
</protein>
<dbReference type="AlphaFoldDB" id="A0A2S0PCZ1"/>
<name>A0A2S0PCZ1_9NEIS</name>
<dbReference type="EMBL" id="CP028519">
    <property type="protein sequence ID" value="AVY95258.1"/>
    <property type="molecule type" value="Genomic_DNA"/>
</dbReference>
<proteinExistence type="predicted"/>